<dbReference type="EMBL" id="VIEB01000075">
    <property type="protein sequence ID" value="TQE08107.1"/>
    <property type="molecule type" value="Genomic_DNA"/>
</dbReference>
<gene>
    <name evidence="9" type="ORF">C1H46_006233</name>
</gene>
<dbReference type="GO" id="GO:0030234">
    <property type="term" value="F:enzyme regulator activity"/>
    <property type="evidence" value="ECO:0007669"/>
    <property type="project" value="TreeGrafter"/>
</dbReference>
<evidence type="ECO:0000256" key="2">
    <source>
        <dbReference type="ARBA" id="ARBA00005582"/>
    </source>
</evidence>
<dbReference type="GO" id="GO:0080028">
    <property type="term" value="P:nitrile biosynthetic process"/>
    <property type="evidence" value="ECO:0007669"/>
    <property type="project" value="TreeGrafter"/>
</dbReference>
<dbReference type="Gene3D" id="3.40.630.30">
    <property type="match status" value="1"/>
</dbReference>
<evidence type="ECO:0000256" key="6">
    <source>
        <dbReference type="ARBA" id="ARBA00022801"/>
    </source>
</evidence>
<keyword evidence="5" id="KW-0677">Repeat</keyword>
<dbReference type="GO" id="GO:0046872">
    <property type="term" value="F:metal ion binding"/>
    <property type="evidence" value="ECO:0007669"/>
    <property type="project" value="UniProtKB-KW"/>
</dbReference>
<comment type="cofactor">
    <cofactor evidence="1">
        <name>Fe(2+)</name>
        <dbReference type="ChEBI" id="CHEBI:29033"/>
    </cofactor>
</comment>
<feature type="domain" description="Nudix hydrolase" evidence="8">
    <location>
        <begin position="178"/>
        <end position="310"/>
    </location>
</feature>
<dbReference type="GO" id="GO:0005634">
    <property type="term" value="C:nucleus"/>
    <property type="evidence" value="ECO:0007669"/>
    <property type="project" value="TreeGrafter"/>
</dbReference>
<comment type="similarity">
    <text evidence="2">Belongs to the Nudix hydrolase family.</text>
</comment>
<keyword evidence="10" id="KW-1185">Reference proteome</keyword>
<dbReference type="AlphaFoldDB" id="A0A540NAN5"/>
<dbReference type="SUPFAM" id="SSF117281">
    <property type="entry name" value="Kelch motif"/>
    <property type="match status" value="1"/>
</dbReference>
<keyword evidence="6" id="KW-0378">Hydrolase</keyword>
<dbReference type="PANTHER" id="PTHR47435">
    <property type="entry name" value="KELCH REPEAT PROTEIN (AFU_ORTHOLOGUE AFUA_5G12780)"/>
    <property type="match status" value="1"/>
</dbReference>
<evidence type="ECO:0000256" key="3">
    <source>
        <dbReference type="ARBA" id="ARBA00022441"/>
    </source>
</evidence>
<dbReference type="PRINTS" id="PR01356">
    <property type="entry name" value="GFGPROTEIN"/>
</dbReference>
<keyword evidence="4" id="KW-0479">Metal-binding</keyword>
<evidence type="ECO:0000259" key="8">
    <source>
        <dbReference type="PROSITE" id="PS51462"/>
    </source>
</evidence>
<dbReference type="InterPro" id="IPR020084">
    <property type="entry name" value="NUDIX_hydrolase_CS"/>
</dbReference>
<keyword evidence="3" id="KW-0880">Kelch repeat</keyword>
<dbReference type="FunFam" id="2.120.10.80:FF:000108">
    <property type="entry name" value="Kelch repeat-containing protein"/>
    <property type="match status" value="1"/>
</dbReference>
<dbReference type="FunFam" id="3.90.79.10:FF:000015">
    <property type="entry name" value="Nudix hydrolase 8"/>
    <property type="match status" value="1"/>
</dbReference>
<protein>
    <recommendedName>
        <fullName evidence="8">Nudix hydrolase domain-containing protein</fullName>
    </recommendedName>
</protein>
<dbReference type="InterPro" id="IPR003293">
    <property type="entry name" value="Nudix_hydrolase6-like"/>
</dbReference>
<accession>A0A540NAN5</accession>
<sequence length="691" mass="76261">MLMQRFRATTKLMPYLSSANNGASVAALHHSLTKRPCFGTLSPSSLSLLGNHKDKVPHLIQAVSVSRNSSSVAKLAVPENEVEQVELLTATEDLHGGVVVDMTEPMDSVVFASLLQASISHWKHKGKRGVWIKLPIARSNLVDAAVKEGFRYHHAESDYLMLVRWLPETEDTLPANASHRVGIGAFVMNSKREILVVQEISGRFRNTGVWKLPTGAVNEGEDICKAAVREVKEETGIDTEFVEVLAFRQSHKSFFRKSDLFFVCMLTPKSFDIQKQNSEIEAAQWMPVGDYVAQPFVKKNKLFDYVAEICLAKSDKDYAGFTALSTTTSSRKRSYLYYNNRDMENTQATGDPQVSRASETSPAMSLVQGKWIKLDQKGTGPGARSSHAITLVGQKAYVFGGEFTPRVPVDNKLHVFDIKELTWSVIEGTGDVPPPRVGVTLVAVGETIYVFGGRDYEHNELNELYSFDTSTNKWTLISSGDTGPPHRSYHSVTSDGRHVYIFGGCGVAGRLNDLWAYNVVDQKWIQYANPGDSLKGRGGPGLLEVQGKIWVVYGFAGEEVDDVHIFDPAQGKWAQVETSGEKPTARSVFSTVAIGKYIIIYGGEVDPSDLGHLGAGKFAAEVYALDTETLLWKRWDDGLGSDHHPGPRGWCAFARGEWEGKEGLLVYGGNSPTNDRLGDIHFFTPYLENGK</sequence>
<dbReference type="CDD" id="cd04670">
    <property type="entry name" value="NUDIX_ASFGF2_Nudt6"/>
    <property type="match status" value="1"/>
</dbReference>
<dbReference type="FunFam" id="3.40.630.30:FF:000016">
    <property type="entry name" value="nudix hydrolase 2"/>
    <property type="match status" value="1"/>
</dbReference>
<dbReference type="PANTHER" id="PTHR47435:SF4">
    <property type="entry name" value="KELCH REPEAT PROTEIN (AFU_ORTHOLOGUE AFUA_5G12780)"/>
    <property type="match status" value="1"/>
</dbReference>
<dbReference type="GO" id="GO:0016787">
    <property type="term" value="F:hydrolase activity"/>
    <property type="evidence" value="ECO:0007669"/>
    <property type="project" value="UniProtKB-KW"/>
</dbReference>
<proteinExistence type="inferred from homology"/>
<dbReference type="Gene3D" id="2.120.10.80">
    <property type="entry name" value="Kelch-type beta propeller"/>
    <property type="match status" value="2"/>
</dbReference>
<dbReference type="InterPro" id="IPR015915">
    <property type="entry name" value="Kelch-typ_b-propeller"/>
</dbReference>
<dbReference type="SUPFAM" id="SSF55811">
    <property type="entry name" value="Nudix"/>
    <property type="match status" value="1"/>
</dbReference>
<evidence type="ECO:0000313" key="9">
    <source>
        <dbReference type="EMBL" id="TQE08107.1"/>
    </source>
</evidence>
<organism evidence="9 10">
    <name type="scientific">Malus baccata</name>
    <name type="common">Siberian crab apple</name>
    <name type="synonym">Pyrus baccata</name>
    <dbReference type="NCBI Taxonomy" id="106549"/>
    <lineage>
        <taxon>Eukaryota</taxon>
        <taxon>Viridiplantae</taxon>
        <taxon>Streptophyta</taxon>
        <taxon>Embryophyta</taxon>
        <taxon>Tracheophyta</taxon>
        <taxon>Spermatophyta</taxon>
        <taxon>Magnoliopsida</taxon>
        <taxon>eudicotyledons</taxon>
        <taxon>Gunneridae</taxon>
        <taxon>Pentapetalae</taxon>
        <taxon>rosids</taxon>
        <taxon>fabids</taxon>
        <taxon>Rosales</taxon>
        <taxon>Rosaceae</taxon>
        <taxon>Amygdaloideae</taxon>
        <taxon>Maleae</taxon>
        <taxon>Malus</taxon>
    </lineage>
</organism>
<dbReference type="InterPro" id="IPR040618">
    <property type="entry name" value="Pre-Nudix"/>
</dbReference>
<dbReference type="Gene3D" id="3.90.79.10">
    <property type="entry name" value="Nucleoside Triphosphate Pyrophosphohydrolase"/>
    <property type="match status" value="1"/>
</dbReference>
<evidence type="ECO:0000256" key="4">
    <source>
        <dbReference type="ARBA" id="ARBA00022723"/>
    </source>
</evidence>
<dbReference type="STRING" id="106549.A0A540NAN5"/>
<reference evidence="9 10" key="1">
    <citation type="journal article" date="2019" name="G3 (Bethesda)">
        <title>Sequencing of a Wild Apple (Malus baccata) Genome Unravels the Differences Between Cultivated and Wild Apple Species Regarding Disease Resistance and Cold Tolerance.</title>
        <authorList>
            <person name="Chen X."/>
        </authorList>
    </citation>
    <scope>NUCLEOTIDE SEQUENCE [LARGE SCALE GENOMIC DNA]</scope>
    <source>
        <strain evidence="10">cv. Shandingzi</strain>
        <tissue evidence="9">Leaves</tissue>
    </source>
</reference>
<dbReference type="InterPro" id="IPR000086">
    <property type="entry name" value="NUDIX_hydrolase_dom"/>
</dbReference>
<dbReference type="GO" id="GO:0005829">
    <property type="term" value="C:cytosol"/>
    <property type="evidence" value="ECO:0007669"/>
    <property type="project" value="TreeGrafter"/>
</dbReference>
<dbReference type="PROSITE" id="PS00893">
    <property type="entry name" value="NUDIX_BOX"/>
    <property type="match status" value="1"/>
</dbReference>
<keyword evidence="7" id="KW-0408">Iron</keyword>
<evidence type="ECO:0000256" key="5">
    <source>
        <dbReference type="ARBA" id="ARBA00022737"/>
    </source>
</evidence>
<dbReference type="Pfam" id="PF00293">
    <property type="entry name" value="NUDIX"/>
    <property type="match status" value="1"/>
</dbReference>
<dbReference type="FunFam" id="2.120.10.80:FF:000102">
    <property type="entry name" value="Nitrile-specifier protein 5"/>
    <property type="match status" value="1"/>
</dbReference>
<dbReference type="InterPro" id="IPR015797">
    <property type="entry name" value="NUDIX_hydrolase-like_dom_sf"/>
</dbReference>
<dbReference type="GO" id="GO:0019760">
    <property type="term" value="P:glucosinolate metabolic process"/>
    <property type="evidence" value="ECO:0007669"/>
    <property type="project" value="UniProtKB-ARBA"/>
</dbReference>
<name>A0A540NAN5_MALBA</name>
<evidence type="ECO:0000313" key="10">
    <source>
        <dbReference type="Proteomes" id="UP000315295"/>
    </source>
</evidence>
<comment type="caution">
    <text evidence="9">The sequence shown here is derived from an EMBL/GenBank/DDBJ whole genome shotgun (WGS) entry which is preliminary data.</text>
</comment>
<dbReference type="Pfam" id="PF24681">
    <property type="entry name" value="Kelch_KLHDC2_KLHL20_DRC7"/>
    <property type="match status" value="1"/>
</dbReference>
<dbReference type="Pfam" id="PF18290">
    <property type="entry name" value="Nudix_hydro"/>
    <property type="match status" value="1"/>
</dbReference>
<evidence type="ECO:0000256" key="1">
    <source>
        <dbReference type="ARBA" id="ARBA00001954"/>
    </source>
</evidence>
<dbReference type="Proteomes" id="UP000315295">
    <property type="component" value="Unassembled WGS sequence"/>
</dbReference>
<evidence type="ECO:0000256" key="7">
    <source>
        <dbReference type="ARBA" id="ARBA00023004"/>
    </source>
</evidence>
<dbReference type="PROSITE" id="PS51462">
    <property type="entry name" value="NUDIX"/>
    <property type="match status" value="1"/>
</dbReference>